<sequence length="415" mass="47897">MLTLSKKAILVQCTAAMLVLALCLPAQAADFQFKPRISATTEYNDNVEEVNGGKGDTVAIVKPGLSATYDHSRIFLDLSYDFELKEYMDDVRDDEQNHYLDGFLKVEAIKDLFFVEVSDTFKKQYEDSTRGELEDGETTNGTTDQNIFTVKPYFVFDFNERTFFTTGAEFNDIWYSEEGNIDKRNARAFVDITHELTDRWELLTGAGYMKQDARFVEEGGFDRYDVTLGTKYTYAEDSFVEAIWYPTYTEYESAASNDQGNPYKIGVTHALSGTMVGKLYSEMDFTEDPQSADTQETYSHSAELRQQYERGYWNIGLRFNDYRRADDDEHRRYWRPSFDISHDLTGRLTIVGNAYAEFDVNDDYDTYYFLRTGLQYAIAESLNTTLSYRLKNNEENGNSRDYTSNTVGLTLSWTY</sequence>
<organism evidence="2 3">
    <name type="scientific">Pseudodesulfovibrio profundus</name>
    <dbReference type="NCBI Taxonomy" id="57320"/>
    <lineage>
        <taxon>Bacteria</taxon>
        <taxon>Pseudomonadati</taxon>
        <taxon>Thermodesulfobacteriota</taxon>
        <taxon>Desulfovibrionia</taxon>
        <taxon>Desulfovibrionales</taxon>
        <taxon>Desulfovibrionaceae</taxon>
    </lineage>
</organism>
<protein>
    <submittedName>
        <fullName evidence="2">PEP-CTERM system associated protein</fullName>
    </submittedName>
</protein>
<keyword evidence="1" id="KW-0732">Signal</keyword>
<dbReference type="Pfam" id="PF04338">
    <property type="entry name" value="DUF481"/>
    <property type="match status" value="1"/>
</dbReference>
<dbReference type="InterPro" id="IPR018759">
    <property type="entry name" value="BBP2_2"/>
</dbReference>
<proteinExistence type="predicted"/>
<dbReference type="Pfam" id="PF10082">
    <property type="entry name" value="BBP2_2"/>
    <property type="match status" value="1"/>
</dbReference>
<evidence type="ECO:0000313" key="3">
    <source>
        <dbReference type="Proteomes" id="UP000219215"/>
    </source>
</evidence>
<dbReference type="Proteomes" id="UP000219215">
    <property type="component" value="Chromosome DPRO"/>
</dbReference>
<dbReference type="InterPro" id="IPR007433">
    <property type="entry name" value="DUF481"/>
</dbReference>
<dbReference type="EMBL" id="LT907975">
    <property type="protein sequence ID" value="SOB58251.1"/>
    <property type="molecule type" value="Genomic_DNA"/>
</dbReference>
<dbReference type="AlphaFoldDB" id="A0A2C8F895"/>
<evidence type="ECO:0000313" key="2">
    <source>
        <dbReference type="EMBL" id="SOB58251.1"/>
    </source>
</evidence>
<reference evidence="3" key="1">
    <citation type="submission" date="2017-09" db="EMBL/GenBank/DDBJ databases">
        <authorList>
            <person name="Regsiter A."/>
            <person name="William W."/>
        </authorList>
    </citation>
    <scope>NUCLEOTIDE SEQUENCE [LARGE SCALE GENOMIC DNA]</scope>
    <source>
        <strain evidence="3">500-1</strain>
    </source>
</reference>
<dbReference type="NCBIfam" id="TIGR03016">
    <property type="entry name" value="pepcterm_hypo_1"/>
    <property type="match status" value="1"/>
</dbReference>
<gene>
    <name evidence="2" type="ORF">DPRO_1359</name>
</gene>
<evidence type="ECO:0000256" key="1">
    <source>
        <dbReference type="SAM" id="SignalP"/>
    </source>
</evidence>
<name>A0A2C8F895_9BACT</name>
<accession>A0A2C8F895</accession>
<dbReference type="KEGG" id="pprf:DPRO_1359"/>
<dbReference type="InterPro" id="IPR017467">
    <property type="entry name" value="CHP03016_PEP-CTERM"/>
</dbReference>
<feature type="chain" id="PRO_5012383634" evidence="1">
    <location>
        <begin position="29"/>
        <end position="415"/>
    </location>
</feature>
<keyword evidence="3" id="KW-1185">Reference proteome</keyword>
<feature type="signal peptide" evidence="1">
    <location>
        <begin position="1"/>
        <end position="28"/>
    </location>
</feature>